<sequence length="576" mass="62230" precursor="true">MAGIMRVRSLRKTVVIAVVLAFSGALYSQTLSVAPKALKLLQVERGPLANASISIRSAGAPQAWTAAAATGDPNDPWVWLSAAGGETPATLTVGPVDWRGEQRKPGKYHASILIKAGGESVTVPVDWEVRSSIAPASFTFLSGPAGCEKADGYPDPPLCRPLPLTDLPGGFAAGTSYVDPNFGATVRIMTGHPVYHTYSTPSPLSAHNKYLMTYLENGTWDILEVATGRLVLRRAPCNQSFVWDAANDEVYYYMAGAAVMKHDLRANTNTVLVDYSRLPQYHFHEIVRGGTGDGSKDNWISFWAPDEKQICAVDLTNVKTYCADYSASQRRLPYGDIDFTLISKGVDRQSSKRYVMMVAPPAMGVFSVDLAGGVLKPEFRGPEEVERSNGNHNGTCEPGERCMVGSHVDTLEDSAGIQYLVMDAETSSPCEVSLSTYQLNRGVEMNRQIELGGGRKRVMTMWRCGPGWVDEHVGCARSAPYCVISTQNVPRAANDVSPFSPTPHAGEIIVMRENGMELRPLALSRSVLFPGAGDANYWSTPRAAISADGSLVVSDSNFGAQPNGQRVTLIQTGYPK</sequence>
<accession>Q02B51</accession>
<dbReference type="KEGG" id="sus:Acid_0714"/>
<dbReference type="HOGENOM" id="CLU_473194_0_0_0"/>
<dbReference type="EMBL" id="CP000473">
    <property type="protein sequence ID" value="ABJ81715.1"/>
    <property type="molecule type" value="Genomic_DNA"/>
</dbReference>
<dbReference type="InParanoid" id="Q02B51"/>
<proteinExistence type="predicted"/>
<organism evidence="1">
    <name type="scientific">Solibacter usitatus (strain Ellin6076)</name>
    <dbReference type="NCBI Taxonomy" id="234267"/>
    <lineage>
        <taxon>Bacteria</taxon>
        <taxon>Pseudomonadati</taxon>
        <taxon>Acidobacteriota</taxon>
        <taxon>Terriglobia</taxon>
        <taxon>Bryobacterales</taxon>
        <taxon>Solibacteraceae</taxon>
        <taxon>Candidatus Solibacter</taxon>
    </lineage>
</organism>
<name>Q02B51_SOLUE</name>
<gene>
    <name evidence="1" type="ordered locus">Acid_0714</name>
</gene>
<reference evidence="1" key="1">
    <citation type="submission" date="2006-10" db="EMBL/GenBank/DDBJ databases">
        <title>Complete sequence of Solibacter usitatus Ellin6076.</title>
        <authorList>
            <consortium name="US DOE Joint Genome Institute"/>
            <person name="Copeland A."/>
            <person name="Lucas S."/>
            <person name="Lapidus A."/>
            <person name="Barry K."/>
            <person name="Detter J.C."/>
            <person name="Glavina del Rio T."/>
            <person name="Hammon N."/>
            <person name="Israni S."/>
            <person name="Dalin E."/>
            <person name="Tice H."/>
            <person name="Pitluck S."/>
            <person name="Thompson L.S."/>
            <person name="Brettin T."/>
            <person name="Bruce D."/>
            <person name="Han C."/>
            <person name="Tapia R."/>
            <person name="Gilna P."/>
            <person name="Schmutz J."/>
            <person name="Larimer F."/>
            <person name="Land M."/>
            <person name="Hauser L."/>
            <person name="Kyrpides N."/>
            <person name="Mikhailova N."/>
            <person name="Janssen P.H."/>
            <person name="Kuske C.R."/>
            <person name="Richardson P."/>
        </authorList>
    </citation>
    <scope>NUCLEOTIDE SEQUENCE</scope>
    <source>
        <strain evidence="1">Ellin6076</strain>
    </source>
</reference>
<evidence type="ECO:0000313" key="1">
    <source>
        <dbReference type="EMBL" id="ABJ81715.1"/>
    </source>
</evidence>
<evidence type="ECO:0008006" key="2">
    <source>
        <dbReference type="Google" id="ProtNLM"/>
    </source>
</evidence>
<dbReference type="AlphaFoldDB" id="Q02B51"/>
<protein>
    <recommendedName>
        <fullName evidence="2">BACON domain-containing protein</fullName>
    </recommendedName>
</protein>